<dbReference type="EMBL" id="JBHFFA010000008">
    <property type="protein sequence ID" value="KAL2609151.1"/>
    <property type="molecule type" value="Genomic_DNA"/>
</dbReference>
<dbReference type="Proteomes" id="UP001605036">
    <property type="component" value="Unassembled WGS sequence"/>
</dbReference>
<protein>
    <recommendedName>
        <fullName evidence="1">Protein phosphatase</fullName>
        <ecNumber evidence="1">3.1.3.16</ecNumber>
    </recommendedName>
</protein>
<comment type="catalytic activity">
    <reaction evidence="1">
        <text>O-phospho-L-threonyl-[protein] + H2O = L-threonyl-[protein] + phosphate</text>
        <dbReference type="Rhea" id="RHEA:47004"/>
        <dbReference type="Rhea" id="RHEA-COMP:11060"/>
        <dbReference type="Rhea" id="RHEA-COMP:11605"/>
        <dbReference type="ChEBI" id="CHEBI:15377"/>
        <dbReference type="ChEBI" id="CHEBI:30013"/>
        <dbReference type="ChEBI" id="CHEBI:43474"/>
        <dbReference type="ChEBI" id="CHEBI:61977"/>
        <dbReference type="EC" id="3.1.3.16"/>
    </reaction>
</comment>
<dbReference type="PROSITE" id="PS51746">
    <property type="entry name" value="PPM_2"/>
    <property type="match status" value="1"/>
</dbReference>
<dbReference type="GO" id="GO:0046872">
    <property type="term" value="F:metal ion binding"/>
    <property type="evidence" value="ECO:0007669"/>
    <property type="project" value="UniProtKB-UniRule"/>
</dbReference>
<dbReference type="InterPro" id="IPR001932">
    <property type="entry name" value="PPM-type_phosphatase-like_dom"/>
</dbReference>
<dbReference type="Pfam" id="PF07228">
    <property type="entry name" value="SpoIIE"/>
    <property type="match status" value="1"/>
</dbReference>
<keyword evidence="1" id="KW-0378">Hydrolase</keyword>
<reference evidence="3 4" key="1">
    <citation type="submission" date="2024-09" db="EMBL/GenBank/DDBJ databases">
        <title>Chromosome-scale assembly of Riccia fluitans.</title>
        <authorList>
            <person name="Paukszto L."/>
            <person name="Sawicki J."/>
            <person name="Karawczyk K."/>
            <person name="Piernik-Szablinska J."/>
            <person name="Szczecinska M."/>
            <person name="Mazdziarz M."/>
        </authorList>
    </citation>
    <scope>NUCLEOTIDE SEQUENCE [LARGE SCALE GENOMIC DNA]</scope>
    <source>
        <strain evidence="3">Rf_01</strain>
        <tissue evidence="3">Aerial parts of the thallus</tissue>
    </source>
</reference>
<proteinExistence type="inferred from homology"/>
<keyword evidence="1" id="KW-0479">Metal-binding</keyword>
<keyword evidence="1" id="KW-0464">Manganese</keyword>
<name>A0ABD1XMG5_9MARC</name>
<keyword evidence="1" id="KW-0460">Magnesium</keyword>
<sequence>MIPHPEKAARGGEDAYFIEGNQWIGVADGVGGWALEGINAGHYARELITKAMGSTTAVLASISDQTLNVVNMGDTGFLVVRDGAVAARSTPMQRGFNFPYQIGSVGDDPFLAEVYRVPVEKGDVVILGSDGLYDNLFEREILLILSKLVQSGSGPETLARELANAAHKVGATHDGLSPFAKEAQSEGYSYSGGKMDDITCVVAFVQ</sequence>
<comment type="caution">
    <text evidence="3">The sequence shown here is derived from an EMBL/GenBank/DDBJ whole genome shotgun (WGS) entry which is preliminary data.</text>
</comment>
<comment type="cofactor">
    <cofactor evidence="1">
        <name>Mg(2+)</name>
        <dbReference type="ChEBI" id="CHEBI:18420"/>
    </cofactor>
</comment>
<keyword evidence="1" id="KW-0904">Protein phosphatase</keyword>
<organism evidence="3 4">
    <name type="scientific">Riccia fluitans</name>
    <dbReference type="NCBI Taxonomy" id="41844"/>
    <lineage>
        <taxon>Eukaryota</taxon>
        <taxon>Viridiplantae</taxon>
        <taxon>Streptophyta</taxon>
        <taxon>Embryophyta</taxon>
        <taxon>Marchantiophyta</taxon>
        <taxon>Marchantiopsida</taxon>
        <taxon>Marchantiidae</taxon>
        <taxon>Marchantiales</taxon>
        <taxon>Ricciaceae</taxon>
        <taxon>Riccia</taxon>
    </lineage>
</organism>
<gene>
    <name evidence="3" type="ORF">R1flu_027724</name>
</gene>
<keyword evidence="4" id="KW-1185">Reference proteome</keyword>
<dbReference type="InterPro" id="IPR036457">
    <property type="entry name" value="PPM-type-like_dom_sf"/>
</dbReference>
<dbReference type="PANTHER" id="PTHR12320:SF1">
    <property type="entry name" value="PROTEIN PHOSPHATASE PTC7 HOMOLOG"/>
    <property type="match status" value="1"/>
</dbReference>
<dbReference type="GO" id="GO:0004722">
    <property type="term" value="F:protein serine/threonine phosphatase activity"/>
    <property type="evidence" value="ECO:0007669"/>
    <property type="project" value="UniProtKB-EC"/>
</dbReference>
<evidence type="ECO:0000313" key="3">
    <source>
        <dbReference type="EMBL" id="KAL2609151.1"/>
    </source>
</evidence>
<accession>A0ABD1XMG5</accession>
<evidence type="ECO:0000259" key="2">
    <source>
        <dbReference type="PROSITE" id="PS51746"/>
    </source>
</evidence>
<comment type="similarity">
    <text evidence="1">Belongs to the PP2C family.</text>
</comment>
<dbReference type="PANTHER" id="PTHR12320">
    <property type="entry name" value="PROTEIN PHOSPHATASE 2C"/>
    <property type="match status" value="1"/>
</dbReference>
<dbReference type="SMART" id="SM00332">
    <property type="entry name" value="PP2Cc"/>
    <property type="match status" value="1"/>
</dbReference>
<comment type="cofactor">
    <cofactor evidence="1">
        <name>Mn(2+)</name>
        <dbReference type="ChEBI" id="CHEBI:29035"/>
    </cofactor>
</comment>
<feature type="domain" description="PPM-type phosphatase" evidence="2">
    <location>
        <begin position="1"/>
        <end position="205"/>
    </location>
</feature>
<dbReference type="SUPFAM" id="SSF81606">
    <property type="entry name" value="PP2C-like"/>
    <property type="match status" value="1"/>
</dbReference>
<dbReference type="Gene3D" id="3.60.40.10">
    <property type="entry name" value="PPM-type phosphatase domain"/>
    <property type="match status" value="1"/>
</dbReference>
<evidence type="ECO:0000256" key="1">
    <source>
        <dbReference type="RuleBase" id="RU366020"/>
    </source>
</evidence>
<dbReference type="SMART" id="SM00331">
    <property type="entry name" value="PP2C_SIG"/>
    <property type="match status" value="1"/>
</dbReference>
<dbReference type="AlphaFoldDB" id="A0ABD1XMG5"/>
<evidence type="ECO:0000313" key="4">
    <source>
        <dbReference type="Proteomes" id="UP001605036"/>
    </source>
</evidence>
<dbReference type="InterPro" id="IPR039123">
    <property type="entry name" value="PPTC7"/>
</dbReference>
<dbReference type="EC" id="3.1.3.16" evidence="1"/>
<comment type="catalytic activity">
    <reaction evidence="1">
        <text>O-phospho-L-seryl-[protein] + H2O = L-seryl-[protein] + phosphate</text>
        <dbReference type="Rhea" id="RHEA:20629"/>
        <dbReference type="Rhea" id="RHEA-COMP:9863"/>
        <dbReference type="Rhea" id="RHEA-COMP:11604"/>
        <dbReference type="ChEBI" id="CHEBI:15377"/>
        <dbReference type="ChEBI" id="CHEBI:29999"/>
        <dbReference type="ChEBI" id="CHEBI:43474"/>
        <dbReference type="ChEBI" id="CHEBI:83421"/>
        <dbReference type="EC" id="3.1.3.16"/>
    </reaction>
</comment>